<protein>
    <submittedName>
        <fullName evidence="1">Uncharacterized protein</fullName>
    </submittedName>
</protein>
<proteinExistence type="predicted"/>
<accession>A0A0F8XVC2</accession>
<dbReference type="EMBL" id="LAZR01057026">
    <property type="protein sequence ID" value="KKK72893.1"/>
    <property type="molecule type" value="Genomic_DNA"/>
</dbReference>
<dbReference type="AlphaFoldDB" id="A0A0F8XVC2"/>
<reference evidence="1" key="1">
    <citation type="journal article" date="2015" name="Nature">
        <title>Complex archaea that bridge the gap between prokaryotes and eukaryotes.</title>
        <authorList>
            <person name="Spang A."/>
            <person name="Saw J.H."/>
            <person name="Jorgensen S.L."/>
            <person name="Zaremba-Niedzwiedzka K."/>
            <person name="Martijn J."/>
            <person name="Lind A.E."/>
            <person name="van Eijk R."/>
            <person name="Schleper C."/>
            <person name="Guy L."/>
            <person name="Ettema T.J."/>
        </authorList>
    </citation>
    <scope>NUCLEOTIDE SEQUENCE</scope>
</reference>
<comment type="caution">
    <text evidence="1">The sequence shown here is derived from an EMBL/GenBank/DDBJ whole genome shotgun (WGS) entry which is preliminary data.</text>
</comment>
<evidence type="ECO:0000313" key="1">
    <source>
        <dbReference type="EMBL" id="KKK72893.1"/>
    </source>
</evidence>
<name>A0A0F8XVC2_9ZZZZ</name>
<sequence>MIDDSARVGNKTIDKSNKYCPIDGQWEGNKVEGDRLHCPRCEAWFRITMSCYADSPILDRMV</sequence>
<gene>
    <name evidence="1" type="ORF">LCGC14_2899290</name>
</gene>
<organism evidence="1">
    <name type="scientific">marine sediment metagenome</name>
    <dbReference type="NCBI Taxonomy" id="412755"/>
    <lineage>
        <taxon>unclassified sequences</taxon>
        <taxon>metagenomes</taxon>
        <taxon>ecological metagenomes</taxon>
    </lineage>
</organism>